<gene>
    <name evidence="2" type="ORF">GJ744_009541</name>
</gene>
<dbReference type="EMBL" id="JAACFV010000058">
    <property type="protein sequence ID" value="KAF7508100.1"/>
    <property type="molecule type" value="Genomic_DNA"/>
</dbReference>
<sequence>MDVFYTLLFPALIVGSASAAALSEPRVKIVIEVDKGLQFSKHPTPNHGYRLSDNSAQHPMSLTSCTTPGEKGSCTENCYSGLCNIRDRTCSCSAQQEPCDRNEVCCSDLTCQSGDGAMTKSCQ</sequence>
<reference evidence="2" key="1">
    <citation type="submission" date="2020-02" db="EMBL/GenBank/DDBJ databases">
        <authorList>
            <person name="Palmer J.M."/>
        </authorList>
    </citation>
    <scope>NUCLEOTIDE SEQUENCE</scope>
    <source>
        <strain evidence="2">EPUS1.4</strain>
        <tissue evidence="2">Thallus</tissue>
    </source>
</reference>
<protein>
    <submittedName>
        <fullName evidence="2">Uncharacterized protein</fullName>
    </submittedName>
</protein>
<dbReference type="AlphaFoldDB" id="A0A8H7AN46"/>
<feature type="chain" id="PRO_5034869006" evidence="1">
    <location>
        <begin position="20"/>
        <end position="123"/>
    </location>
</feature>
<evidence type="ECO:0000256" key="1">
    <source>
        <dbReference type="SAM" id="SignalP"/>
    </source>
</evidence>
<keyword evidence="3" id="KW-1185">Reference proteome</keyword>
<dbReference type="Proteomes" id="UP000606974">
    <property type="component" value="Unassembled WGS sequence"/>
</dbReference>
<evidence type="ECO:0000313" key="3">
    <source>
        <dbReference type="Proteomes" id="UP000606974"/>
    </source>
</evidence>
<name>A0A8H7AN46_9EURO</name>
<comment type="caution">
    <text evidence="2">The sequence shown here is derived from an EMBL/GenBank/DDBJ whole genome shotgun (WGS) entry which is preliminary data.</text>
</comment>
<evidence type="ECO:0000313" key="2">
    <source>
        <dbReference type="EMBL" id="KAF7508100.1"/>
    </source>
</evidence>
<keyword evidence="1" id="KW-0732">Signal</keyword>
<feature type="signal peptide" evidence="1">
    <location>
        <begin position="1"/>
        <end position="19"/>
    </location>
</feature>
<proteinExistence type="predicted"/>
<organism evidence="2 3">
    <name type="scientific">Endocarpon pusillum</name>
    <dbReference type="NCBI Taxonomy" id="364733"/>
    <lineage>
        <taxon>Eukaryota</taxon>
        <taxon>Fungi</taxon>
        <taxon>Dikarya</taxon>
        <taxon>Ascomycota</taxon>
        <taxon>Pezizomycotina</taxon>
        <taxon>Eurotiomycetes</taxon>
        <taxon>Chaetothyriomycetidae</taxon>
        <taxon>Verrucariales</taxon>
        <taxon>Verrucariaceae</taxon>
        <taxon>Endocarpon</taxon>
    </lineage>
</organism>
<accession>A0A8H7AN46</accession>